<dbReference type="Gene3D" id="1.10.3720.10">
    <property type="entry name" value="MetI-like"/>
    <property type="match status" value="1"/>
</dbReference>
<feature type="transmembrane region" description="Helical" evidence="8">
    <location>
        <begin position="235"/>
        <end position="260"/>
    </location>
</feature>
<proteinExistence type="inferred from homology"/>
<feature type="domain" description="ABC transmembrane type-1" evidence="9">
    <location>
        <begin position="66"/>
        <end position="254"/>
    </location>
</feature>
<dbReference type="Pfam" id="PF00528">
    <property type="entry name" value="BPD_transp_1"/>
    <property type="match status" value="1"/>
</dbReference>
<evidence type="ECO:0000256" key="4">
    <source>
        <dbReference type="ARBA" id="ARBA00022519"/>
    </source>
</evidence>
<sequence>MFKREQIETAAFRIGYITLVVMLLLPLVIIISTSITESSYLSFPPKEISLQWYQKFLESDQWLTAMKNSLITSTGTMLLSTTLGVLAALGVEGSRGKLSTYLVPLVLLPLLIPAVVTAVTLLTFYSKLGIQQSYLGIILAHSLWATPLVFFIMQSVFARFDWSLRDAGLDLGASRIRAFWEVVLPGVRNGIFASMLIAFIISLQEFIMALFLSGFDTRTVPVLAYISLREILDPLVSVVSTVMIGAAVIIVIGASLAIGLNQLSKNL</sequence>
<protein>
    <submittedName>
        <fullName evidence="10">ABC transporter permease</fullName>
    </submittedName>
</protein>
<evidence type="ECO:0000313" key="10">
    <source>
        <dbReference type="EMBL" id="QLG50200.1"/>
    </source>
</evidence>
<dbReference type="AlphaFoldDB" id="A0A7D5KZU6"/>
<dbReference type="KEGG" id="haly:HYG82_15750"/>
<dbReference type="GO" id="GO:0005886">
    <property type="term" value="C:plasma membrane"/>
    <property type="evidence" value="ECO:0007669"/>
    <property type="project" value="UniProtKB-SubCell"/>
</dbReference>
<keyword evidence="2 8" id="KW-0813">Transport</keyword>
<feature type="transmembrane region" description="Helical" evidence="8">
    <location>
        <begin position="70"/>
        <end position="89"/>
    </location>
</feature>
<dbReference type="EMBL" id="CP058601">
    <property type="protein sequence ID" value="QLG50200.1"/>
    <property type="molecule type" value="Genomic_DNA"/>
</dbReference>
<keyword evidence="7 8" id="KW-0472">Membrane</keyword>
<organism evidence="10 11">
    <name type="scientific">Natrinema halophilum</name>
    <dbReference type="NCBI Taxonomy" id="1699371"/>
    <lineage>
        <taxon>Archaea</taxon>
        <taxon>Methanobacteriati</taxon>
        <taxon>Methanobacteriota</taxon>
        <taxon>Stenosarchaea group</taxon>
        <taxon>Halobacteria</taxon>
        <taxon>Halobacteriales</taxon>
        <taxon>Natrialbaceae</taxon>
        <taxon>Natrinema</taxon>
    </lineage>
</organism>
<comment type="similarity">
    <text evidence="8">Belongs to the binding-protein-dependent transport system permease family.</text>
</comment>
<keyword evidence="6 8" id="KW-1133">Transmembrane helix</keyword>
<comment type="subcellular location">
    <subcellularLocation>
        <location evidence="1">Cell inner membrane</location>
        <topology evidence="1">Multi-pass membrane protein</topology>
    </subcellularLocation>
    <subcellularLocation>
        <location evidence="8">Cell membrane</location>
        <topology evidence="8">Multi-pass membrane protein</topology>
    </subcellularLocation>
</comment>
<feature type="transmembrane region" description="Helical" evidence="8">
    <location>
        <begin position="101"/>
        <end position="122"/>
    </location>
</feature>
<evidence type="ECO:0000259" key="9">
    <source>
        <dbReference type="PROSITE" id="PS50928"/>
    </source>
</evidence>
<evidence type="ECO:0000256" key="6">
    <source>
        <dbReference type="ARBA" id="ARBA00022989"/>
    </source>
</evidence>
<evidence type="ECO:0000313" key="11">
    <source>
        <dbReference type="Proteomes" id="UP000509241"/>
    </source>
</evidence>
<evidence type="ECO:0000256" key="2">
    <source>
        <dbReference type="ARBA" id="ARBA00022448"/>
    </source>
</evidence>
<dbReference type="GO" id="GO:0055085">
    <property type="term" value="P:transmembrane transport"/>
    <property type="evidence" value="ECO:0007669"/>
    <property type="project" value="InterPro"/>
</dbReference>
<dbReference type="Proteomes" id="UP000509241">
    <property type="component" value="Chromosome"/>
</dbReference>
<evidence type="ECO:0000256" key="1">
    <source>
        <dbReference type="ARBA" id="ARBA00004429"/>
    </source>
</evidence>
<feature type="transmembrane region" description="Helical" evidence="8">
    <location>
        <begin position="191"/>
        <end position="215"/>
    </location>
</feature>
<evidence type="ECO:0000256" key="5">
    <source>
        <dbReference type="ARBA" id="ARBA00022692"/>
    </source>
</evidence>
<dbReference type="CDD" id="cd06261">
    <property type="entry name" value="TM_PBP2"/>
    <property type="match status" value="1"/>
</dbReference>
<dbReference type="SUPFAM" id="SSF161098">
    <property type="entry name" value="MetI-like"/>
    <property type="match status" value="1"/>
</dbReference>
<dbReference type="PROSITE" id="PS50928">
    <property type="entry name" value="ABC_TM1"/>
    <property type="match status" value="1"/>
</dbReference>
<keyword evidence="4" id="KW-0997">Cell inner membrane</keyword>
<accession>A0A7D5KZU6</accession>
<gene>
    <name evidence="10" type="ORF">HYG82_15750</name>
</gene>
<feature type="transmembrane region" description="Helical" evidence="8">
    <location>
        <begin position="12"/>
        <end position="35"/>
    </location>
</feature>
<evidence type="ECO:0000256" key="8">
    <source>
        <dbReference type="RuleBase" id="RU363032"/>
    </source>
</evidence>
<evidence type="ECO:0000256" key="7">
    <source>
        <dbReference type="ARBA" id="ARBA00023136"/>
    </source>
</evidence>
<keyword evidence="3" id="KW-1003">Cell membrane</keyword>
<dbReference type="RefSeq" id="WP_179262476.1">
    <property type="nucleotide sequence ID" value="NZ_CP058601.1"/>
</dbReference>
<dbReference type="InterPro" id="IPR035906">
    <property type="entry name" value="MetI-like_sf"/>
</dbReference>
<keyword evidence="5 8" id="KW-0812">Transmembrane</keyword>
<evidence type="ECO:0000256" key="3">
    <source>
        <dbReference type="ARBA" id="ARBA00022475"/>
    </source>
</evidence>
<keyword evidence="11" id="KW-1185">Reference proteome</keyword>
<dbReference type="GeneID" id="56034775"/>
<name>A0A7D5KZU6_9EURY</name>
<dbReference type="PANTHER" id="PTHR43357">
    <property type="entry name" value="INNER MEMBRANE ABC TRANSPORTER PERMEASE PROTEIN YDCV"/>
    <property type="match status" value="1"/>
</dbReference>
<dbReference type="PANTHER" id="PTHR43357:SF4">
    <property type="entry name" value="INNER MEMBRANE ABC TRANSPORTER PERMEASE PROTEIN YDCV"/>
    <property type="match status" value="1"/>
</dbReference>
<reference evidence="10 11" key="1">
    <citation type="submission" date="2020-07" db="EMBL/GenBank/DDBJ databases">
        <authorList>
            <person name="Cui H."/>
        </authorList>
    </citation>
    <scope>NUCLEOTIDE SEQUENCE [LARGE SCALE GENOMIC DNA]</scope>
    <source>
        <strain evidence="10 11">YPL8</strain>
    </source>
</reference>
<feature type="transmembrane region" description="Helical" evidence="8">
    <location>
        <begin position="134"/>
        <end position="153"/>
    </location>
</feature>
<dbReference type="InterPro" id="IPR000515">
    <property type="entry name" value="MetI-like"/>
</dbReference>
<dbReference type="OrthoDB" id="11163at2157"/>